<evidence type="ECO:0000313" key="3">
    <source>
        <dbReference type="EMBL" id="KOG90213.1"/>
    </source>
</evidence>
<dbReference type="Proteomes" id="UP000037020">
    <property type="component" value="Unassembled WGS sequence"/>
</dbReference>
<name>A0ABR5J9U4_9ACTN</name>
<dbReference type="PROSITE" id="PS50937">
    <property type="entry name" value="HTH_MERR_2"/>
    <property type="match status" value="1"/>
</dbReference>
<evidence type="ECO:0000259" key="2">
    <source>
        <dbReference type="PROSITE" id="PS50937"/>
    </source>
</evidence>
<keyword evidence="1" id="KW-0238">DNA-binding</keyword>
<feature type="domain" description="HTH merR-type" evidence="2">
    <location>
        <begin position="1"/>
        <end position="68"/>
    </location>
</feature>
<gene>
    <name evidence="3" type="ORF">ADK38_09965</name>
</gene>
<dbReference type="RefSeq" id="WP_030886015.1">
    <property type="nucleotide sequence ID" value="NZ_JBIRHZ010000004.1"/>
</dbReference>
<organism evidence="3 4">
    <name type="scientific">Streptomyces varsoviensis</name>
    <dbReference type="NCBI Taxonomy" id="67373"/>
    <lineage>
        <taxon>Bacteria</taxon>
        <taxon>Bacillati</taxon>
        <taxon>Actinomycetota</taxon>
        <taxon>Actinomycetes</taxon>
        <taxon>Kitasatosporales</taxon>
        <taxon>Streptomycetaceae</taxon>
        <taxon>Streptomyces</taxon>
    </lineage>
</organism>
<evidence type="ECO:0000256" key="1">
    <source>
        <dbReference type="ARBA" id="ARBA00023125"/>
    </source>
</evidence>
<dbReference type="InterPro" id="IPR009061">
    <property type="entry name" value="DNA-bd_dom_put_sf"/>
</dbReference>
<evidence type="ECO:0000313" key="4">
    <source>
        <dbReference type="Proteomes" id="UP000037020"/>
    </source>
</evidence>
<protein>
    <submittedName>
        <fullName evidence="3">MerR family transcriptional regulator</fullName>
    </submittedName>
</protein>
<dbReference type="PANTHER" id="PTHR30204">
    <property type="entry name" value="REDOX-CYCLING DRUG-SENSING TRANSCRIPTIONAL ACTIVATOR SOXR"/>
    <property type="match status" value="1"/>
</dbReference>
<comment type="caution">
    <text evidence="3">The sequence shown here is derived from an EMBL/GenBank/DDBJ whole genome shotgun (WGS) entry which is preliminary data.</text>
</comment>
<sequence length="122" mass="13696">MRIGEVAAKAGVSVRAMRYYEQQNLLQADCRLGGQRHYADTAVGRVRMIQHLYAAGLSSSTIREVLPCVDTGEVPPELLDRLTAERTHIDQRITELLAVRARLDEVIAAARNPDPECHHMQY</sequence>
<dbReference type="CDD" id="cd01282">
    <property type="entry name" value="HTH_MerR-like_sg3"/>
    <property type="match status" value="1"/>
</dbReference>
<dbReference type="SMART" id="SM00422">
    <property type="entry name" value="HTH_MERR"/>
    <property type="match status" value="1"/>
</dbReference>
<dbReference type="SUPFAM" id="SSF46955">
    <property type="entry name" value="Putative DNA-binding domain"/>
    <property type="match status" value="1"/>
</dbReference>
<proteinExistence type="predicted"/>
<dbReference type="PANTHER" id="PTHR30204:SF97">
    <property type="entry name" value="MERR FAMILY REGULATORY PROTEIN"/>
    <property type="match status" value="1"/>
</dbReference>
<dbReference type="InterPro" id="IPR000551">
    <property type="entry name" value="MerR-type_HTH_dom"/>
</dbReference>
<dbReference type="PRINTS" id="PR00040">
    <property type="entry name" value="HTHMERR"/>
</dbReference>
<dbReference type="InterPro" id="IPR047057">
    <property type="entry name" value="MerR_fam"/>
</dbReference>
<dbReference type="Pfam" id="PF13411">
    <property type="entry name" value="MerR_1"/>
    <property type="match status" value="1"/>
</dbReference>
<keyword evidence="4" id="KW-1185">Reference proteome</keyword>
<dbReference type="PROSITE" id="PS00552">
    <property type="entry name" value="HTH_MERR_1"/>
    <property type="match status" value="1"/>
</dbReference>
<dbReference type="EMBL" id="LGUT01000842">
    <property type="protein sequence ID" value="KOG90213.1"/>
    <property type="molecule type" value="Genomic_DNA"/>
</dbReference>
<reference evidence="3 4" key="1">
    <citation type="submission" date="2015-07" db="EMBL/GenBank/DDBJ databases">
        <authorList>
            <person name="Ju K.-S."/>
            <person name="Doroghazi J.R."/>
            <person name="Metcalf W.W."/>
        </authorList>
    </citation>
    <scope>NUCLEOTIDE SEQUENCE [LARGE SCALE GENOMIC DNA]</scope>
    <source>
        <strain evidence="3 4">NRRL B-3589</strain>
    </source>
</reference>
<dbReference type="Gene3D" id="1.10.1660.10">
    <property type="match status" value="1"/>
</dbReference>
<accession>A0ABR5J9U4</accession>